<gene>
    <name evidence="7" type="primary">lptB_2</name>
    <name evidence="7" type="ORF">STH12_03847</name>
</gene>
<dbReference type="PROSITE" id="PS50893">
    <property type="entry name" value="ABC_TRANSPORTER_2"/>
    <property type="match status" value="1"/>
</dbReference>
<sequence>MIHIRANRLEKSYSTVKAVDGVSLQVEGGQILALLGPNGAGKSSLIRMLVGLTRPDNGELVISQGGKPLSRLPREDYGYLPEDRGLYQDRTVTQNLNYIGELRGLPKARIDSQIALWTERFGLAEKRGDKLSQLSKGNQQKVQLIACLLHEPELLILDEPFSGLDPVNQELVVSVLAELRAAGKGIVLSAHQMALVERLADRMLLINHGKPVASGSLAEVMAQLSPGDGYQVALSPEPELADLQALSTVDTAIAAEGHWSLTKTRDASLQQFLNDLAALGELVTFAPVQPNLHELYLRAVGGNNREVEEAV</sequence>
<dbReference type="InterPro" id="IPR027417">
    <property type="entry name" value="P-loop_NTPase"/>
</dbReference>
<dbReference type="Proteomes" id="UP000278437">
    <property type="component" value="Chromosome"/>
</dbReference>
<evidence type="ECO:0000313" key="7">
    <source>
        <dbReference type="EMBL" id="AZQ12899.1"/>
    </source>
</evidence>
<dbReference type="Pfam" id="PF00005">
    <property type="entry name" value="ABC_tran"/>
    <property type="match status" value="1"/>
</dbReference>
<accession>A0ABN5TZP4</accession>
<dbReference type="PANTHER" id="PTHR42711">
    <property type="entry name" value="ABC TRANSPORTER ATP-BINDING PROTEIN"/>
    <property type="match status" value="1"/>
</dbReference>
<proteinExistence type="inferred from homology"/>
<evidence type="ECO:0000256" key="1">
    <source>
        <dbReference type="ARBA" id="ARBA00005417"/>
    </source>
</evidence>
<comment type="similarity">
    <text evidence="1">Belongs to the ABC transporter superfamily.</text>
</comment>
<keyword evidence="5 7" id="KW-0067">ATP-binding</keyword>
<dbReference type="GO" id="GO:0005524">
    <property type="term" value="F:ATP binding"/>
    <property type="evidence" value="ECO:0007669"/>
    <property type="project" value="UniProtKB-KW"/>
</dbReference>
<dbReference type="EC" id="3.6.3.-" evidence="7"/>
<reference evidence="8" key="1">
    <citation type="submission" date="2017-03" db="EMBL/GenBank/DDBJ databases">
        <title>Full genome sequence of a non-lethal Shewanella isolate that potentiates virulence of Vibio parahaemolyticus causing acute hepatopancreatic necrosis disease (AHPND) in shrimp.</title>
        <authorList>
            <person name="Prachumwat A."/>
            <person name="Sritunyalucksana K."/>
        </authorList>
    </citation>
    <scope>NUCLEOTIDE SEQUENCE [LARGE SCALE GENOMIC DNA]</scope>
    <source>
        <strain evidence="8">TH2012</strain>
    </source>
</reference>
<evidence type="ECO:0000256" key="3">
    <source>
        <dbReference type="ARBA" id="ARBA00022458"/>
    </source>
</evidence>
<feature type="domain" description="ABC transporter" evidence="6">
    <location>
        <begin position="4"/>
        <end position="233"/>
    </location>
</feature>
<dbReference type="Gene3D" id="3.40.50.300">
    <property type="entry name" value="P-loop containing nucleotide triphosphate hydrolases"/>
    <property type="match status" value="1"/>
</dbReference>
<keyword evidence="2" id="KW-0813">Transport</keyword>
<dbReference type="InterPro" id="IPR050763">
    <property type="entry name" value="ABC_transporter_ATP-binding"/>
</dbReference>
<dbReference type="RefSeq" id="WP_174234574.1">
    <property type="nucleotide sequence ID" value="NZ_CP020373.1"/>
</dbReference>
<keyword evidence="4" id="KW-0547">Nucleotide-binding</keyword>
<dbReference type="SMART" id="SM00382">
    <property type="entry name" value="AAA"/>
    <property type="match status" value="1"/>
</dbReference>
<dbReference type="InterPro" id="IPR003593">
    <property type="entry name" value="AAA+_ATPase"/>
</dbReference>
<dbReference type="InterPro" id="IPR003439">
    <property type="entry name" value="ABC_transporter-like_ATP-bd"/>
</dbReference>
<name>A0ABN5TZP4_9GAMM</name>
<organism evidence="7 8">
    <name type="scientific">Shewanella khirikhana</name>
    <dbReference type="NCBI Taxonomy" id="1965282"/>
    <lineage>
        <taxon>Bacteria</taxon>
        <taxon>Pseudomonadati</taxon>
        <taxon>Pseudomonadota</taxon>
        <taxon>Gammaproteobacteria</taxon>
        <taxon>Alteromonadales</taxon>
        <taxon>Shewanellaceae</taxon>
        <taxon>Shewanella</taxon>
    </lineage>
</organism>
<keyword evidence="7" id="KW-0378">Hydrolase</keyword>
<evidence type="ECO:0000259" key="6">
    <source>
        <dbReference type="PROSITE" id="PS50893"/>
    </source>
</evidence>
<evidence type="ECO:0000256" key="4">
    <source>
        <dbReference type="ARBA" id="ARBA00022741"/>
    </source>
</evidence>
<dbReference type="SUPFAM" id="SSF52540">
    <property type="entry name" value="P-loop containing nucleoside triphosphate hydrolases"/>
    <property type="match status" value="1"/>
</dbReference>
<evidence type="ECO:0000256" key="5">
    <source>
        <dbReference type="ARBA" id="ARBA00022840"/>
    </source>
</evidence>
<keyword evidence="3" id="KW-0536">Nodulation</keyword>
<protein>
    <submittedName>
        <fullName evidence="7">Lipopolysaccharide export system ATP-binding protein LptB</fullName>
        <ecNumber evidence="7">3.6.3.-</ecNumber>
    </submittedName>
</protein>
<evidence type="ECO:0000313" key="8">
    <source>
        <dbReference type="Proteomes" id="UP000278437"/>
    </source>
</evidence>
<keyword evidence="8" id="KW-1185">Reference proteome</keyword>
<dbReference type="PROSITE" id="PS00211">
    <property type="entry name" value="ABC_TRANSPORTER_1"/>
    <property type="match status" value="1"/>
</dbReference>
<dbReference type="EMBL" id="CP020373">
    <property type="protein sequence ID" value="AZQ12899.1"/>
    <property type="molecule type" value="Genomic_DNA"/>
</dbReference>
<evidence type="ECO:0000256" key="2">
    <source>
        <dbReference type="ARBA" id="ARBA00022448"/>
    </source>
</evidence>
<dbReference type="InterPro" id="IPR017871">
    <property type="entry name" value="ABC_transporter-like_CS"/>
</dbReference>
<dbReference type="PANTHER" id="PTHR42711:SF5">
    <property type="entry name" value="ABC TRANSPORTER ATP-BINDING PROTEIN NATA"/>
    <property type="match status" value="1"/>
</dbReference>
<dbReference type="GO" id="GO:0016787">
    <property type="term" value="F:hydrolase activity"/>
    <property type="evidence" value="ECO:0007669"/>
    <property type="project" value="UniProtKB-KW"/>
</dbReference>